<name>A0A9P9YNE2_9MUSC</name>
<gene>
    <name evidence="2" type="ORF">M5D96_007340</name>
</gene>
<dbReference type="Proteomes" id="UP001059596">
    <property type="component" value="Unassembled WGS sequence"/>
</dbReference>
<organism evidence="2 3">
    <name type="scientific">Drosophila gunungcola</name>
    <name type="common">fruit fly</name>
    <dbReference type="NCBI Taxonomy" id="103775"/>
    <lineage>
        <taxon>Eukaryota</taxon>
        <taxon>Metazoa</taxon>
        <taxon>Ecdysozoa</taxon>
        <taxon>Arthropoda</taxon>
        <taxon>Hexapoda</taxon>
        <taxon>Insecta</taxon>
        <taxon>Pterygota</taxon>
        <taxon>Neoptera</taxon>
        <taxon>Endopterygota</taxon>
        <taxon>Diptera</taxon>
        <taxon>Brachycera</taxon>
        <taxon>Muscomorpha</taxon>
        <taxon>Ephydroidea</taxon>
        <taxon>Drosophilidae</taxon>
        <taxon>Drosophila</taxon>
        <taxon>Sophophora</taxon>
    </lineage>
</organism>
<reference evidence="2" key="1">
    <citation type="journal article" date="2023" name="Genome Biol. Evol.">
        <title>Long-read-based Genome Assembly of Drosophila gunungcola Reveals Fewer Chemosensory Genes in Flower-breeding Species.</title>
        <authorList>
            <person name="Negi A."/>
            <person name="Liao B.Y."/>
            <person name="Yeh S.D."/>
        </authorList>
    </citation>
    <scope>NUCLEOTIDE SEQUENCE</scope>
    <source>
        <strain evidence="2">Sukarami</strain>
    </source>
</reference>
<comment type="caution">
    <text evidence="2">The sequence shown here is derived from an EMBL/GenBank/DDBJ whole genome shotgun (WGS) entry which is preliminary data.</text>
</comment>
<sequence length="122" mass="13914">MGSMAIVAQVHGTLRRVDLLELKVLGFVLVPAHRAITTDFIISADFRWPGGERKFDQINQKNQIKTKSKNKLIGNRIRLITLVEPVQADRWRRRGRRSAPGRRASGAEKKRSRISVLLGFRD</sequence>
<protein>
    <submittedName>
        <fullName evidence="2">Uncharacterized protein</fullName>
    </submittedName>
</protein>
<accession>A0A9P9YNE2</accession>
<evidence type="ECO:0000256" key="1">
    <source>
        <dbReference type="SAM" id="MobiDB-lite"/>
    </source>
</evidence>
<keyword evidence="3" id="KW-1185">Reference proteome</keyword>
<proteinExistence type="predicted"/>
<feature type="region of interest" description="Disordered" evidence="1">
    <location>
        <begin position="92"/>
        <end position="111"/>
    </location>
</feature>
<dbReference type="EMBL" id="JAMKOV010000005">
    <property type="protein sequence ID" value="KAI8039915.1"/>
    <property type="molecule type" value="Genomic_DNA"/>
</dbReference>
<evidence type="ECO:0000313" key="3">
    <source>
        <dbReference type="Proteomes" id="UP001059596"/>
    </source>
</evidence>
<evidence type="ECO:0000313" key="2">
    <source>
        <dbReference type="EMBL" id="KAI8039915.1"/>
    </source>
</evidence>
<dbReference type="AlphaFoldDB" id="A0A9P9YNE2"/>